<dbReference type="RefSeq" id="WP_207679467.1">
    <property type="nucleotide sequence ID" value="NZ_CP061800.1"/>
</dbReference>
<dbReference type="PROSITE" id="PS50885">
    <property type="entry name" value="HAMP"/>
    <property type="match status" value="1"/>
</dbReference>
<feature type="domain" description="Methyl-accepting transducer" evidence="5">
    <location>
        <begin position="402"/>
        <end position="631"/>
    </location>
</feature>
<dbReference type="KEGG" id="dmm:dnm_079440"/>
<feature type="transmembrane region" description="Helical" evidence="4">
    <location>
        <begin position="7"/>
        <end position="28"/>
    </location>
</feature>
<feature type="domain" description="HAMP" evidence="6">
    <location>
        <begin position="315"/>
        <end position="369"/>
    </location>
</feature>
<reference evidence="7" key="1">
    <citation type="journal article" date="2021" name="Microb. Physiol.">
        <title>Proteogenomic Insights into the Physiology of Marine, Sulfate-Reducing, Filamentous Desulfonema limicola and Desulfonema magnum.</title>
        <authorList>
            <person name="Schnaars V."/>
            <person name="Wohlbrand L."/>
            <person name="Scheve S."/>
            <person name="Hinrichs C."/>
            <person name="Reinhardt R."/>
            <person name="Rabus R."/>
        </authorList>
    </citation>
    <scope>NUCLEOTIDE SEQUENCE</scope>
    <source>
        <strain evidence="7">4be13</strain>
    </source>
</reference>
<dbReference type="InterPro" id="IPR004089">
    <property type="entry name" value="MCPsignal_dom"/>
</dbReference>
<protein>
    <submittedName>
        <fullName evidence="7">Methyl-accepting chemotaxis protein signailling domain-containing protein, HAMP domain-containing</fullName>
    </submittedName>
</protein>
<evidence type="ECO:0000259" key="6">
    <source>
        <dbReference type="PROSITE" id="PS50885"/>
    </source>
</evidence>
<dbReference type="GO" id="GO:0007165">
    <property type="term" value="P:signal transduction"/>
    <property type="evidence" value="ECO:0007669"/>
    <property type="project" value="UniProtKB-KW"/>
</dbReference>
<evidence type="ECO:0000313" key="8">
    <source>
        <dbReference type="Proteomes" id="UP000663722"/>
    </source>
</evidence>
<keyword evidence="4" id="KW-0472">Membrane</keyword>
<keyword evidence="4" id="KW-0812">Transmembrane</keyword>
<keyword evidence="1 3" id="KW-0807">Transducer</keyword>
<organism evidence="7 8">
    <name type="scientific">Desulfonema magnum</name>
    <dbReference type="NCBI Taxonomy" id="45655"/>
    <lineage>
        <taxon>Bacteria</taxon>
        <taxon>Pseudomonadati</taxon>
        <taxon>Thermodesulfobacteriota</taxon>
        <taxon>Desulfobacteria</taxon>
        <taxon>Desulfobacterales</taxon>
        <taxon>Desulfococcaceae</taxon>
        <taxon>Desulfonema</taxon>
    </lineage>
</organism>
<name>A0A975BVH0_9BACT</name>
<evidence type="ECO:0000256" key="1">
    <source>
        <dbReference type="ARBA" id="ARBA00023224"/>
    </source>
</evidence>
<dbReference type="SMART" id="SM00283">
    <property type="entry name" value="MA"/>
    <property type="match status" value="1"/>
</dbReference>
<keyword evidence="8" id="KW-1185">Reference proteome</keyword>
<keyword evidence="4" id="KW-1133">Transmembrane helix</keyword>
<dbReference type="SMART" id="SM00304">
    <property type="entry name" value="HAMP"/>
    <property type="match status" value="1"/>
</dbReference>
<dbReference type="PANTHER" id="PTHR32089:SF112">
    <property type="entry name" value="LYSOZYME-LIKE PROTEIN-RELATED"/>
    <property type="match status" value="1"/>
</dbReference>
<dbReference type="PANTHER" id="PTHR32089">
    <property type="entry name" value="METHYL-ACCEPTING CHEMOTAXIS PROTEIN MCPB"/>
    <property type="match status" value="1"/>
</dbReference>
<comment type="similarity">
    <text evidence="2">Belongs to the methyl-accepting chemotaxis (MCP) protein family.</text>
</comment>
<dbReference type="PROSITE" id="PS50111">
    <property type="entry name" value="CHEMOTAXIS_TRANSDUC_2"/>
    <property type="match status" value="1"/>
</dbReference>
<evidence type="ECO:0000313" key="7">
    <source>
        <dbReference type="EMBL" id="QTA91870.1"/>
    </source>
</evidence>
<dbReference type="GO" id="GO:0016020">
    <property type="term" value="C:membrane"/>
    <property type="evidence" value="ECO:0007669"/>
    <property type="project" value="InterPro"/>
</dbReference>
<dbReference type="Proteomes" id="UP000663722">
    <property type="component" value="Chromosome"/>
</dbReference>
<evidence type="ECO:0000256" key="2">
    <source>
        <dbReference type="ARBA" id="ARBA00029447"/>
    </source>
</evidence>
<dbReference type="Gene3D" id="1.10.287.950">
    <property type="entry name" value="Methyl-accepting chemotaxis protein"/>
    <property type="match status" value="1"/>
</dbReference>
<proteinExistence type="inferred from homology"/>
<dbReference type="EMBL" id="CP061800">
    <property type="protein sequence ID" value="QTA91870.1"/>
    <property type="molecule type" value="Genomic_DNA"/>
</dbReference>
<evidence type="ECO:0000256" key="3">
    <source>
        <dbReference type="PROSITE-ProRule" id="PRU00284"/>
    </source>
</evidence>
<dbReference type="Gene3D" id="6.10.340.10">
    <property type="match status" value="1"/>
</dbReference>
<feature type="transmembrane region" description="Helical" evidence="4">
    <location>
        <begin position="294"/>
        <end position="314"/>
    </location>
</feature>
<dbReference type="Pfam" id="PF00015">
    <property type="entry name" value="MCPsignal"/>
    <property type="match status" value="1"/>
</dbReference>
<dbReference type="AlphaFoldDB" id="A0A975BVH0"/>
<dbReference type="SUPFAM" id="SSF58104">
    <property type="entry name" value="Methyl-accepting chemotaxis protein (MCP) signaling domain"/>
    <property type="match status" value="2"/>
</dbReference>
<sequence length="688" mass="75694">MKITTKIMLFVLINLTLYLTSFGLTQFYNSKTYKYQHLNSKIKSFESSLLSTIIFEKNYAKHPNDEAAKKVLSNIKKNTELLEGIIRKATEKEKDLKNLLKLLSTYKDKFTLLVRNNDKIILLITKWDNLFKNFHKKSDQVAREIDNIIGMTYLNAEDADPLYGSFAISNKNIINALSEVSLAVNKDLLLNNREKQFLEVYKNALATLNKERKNILALAKYAKKDMFSDFSAYAEKNIIDIEKLTNQIHVIWFENTQIISELDIVRKDMTFGEEGIATWIQASLNEIRKTNFRYALTAFFLILLVLILGAIIILRSIHRPIRKLTDMVIDLAEGEGDLSKRLELKCEDEMGELAKWFNMFIEKIQTMIKEVAQNAETLTASSYSYLELSDQMSQGAGRMSEISNSVSSATEEVSMNINTMASAAEEMSANIQSISSTADRMSENMNAVALSIEDMATAISDIAQNAQDGATVSSEAMTMAKAATKVMNSLGEAATEIGEVTKVITRIAEQTNLLALNATIEAASAGEAGKGFAVVANEIKELASQSAGAAENIAKRIGGVQRNTEGAVRAIEDILSIIKKINASVIIITNAVEQQTHTTNNITSNVRQANIGAGNIASSIAEVSKGANDMSGNAGEAAKGANEMAFNIQNISETASEANARARKVNASAAELSSIAVQLRELVAKFKI</sequence>
<dbReference type="CDD" id="cd06225">
    <property type="entry name" value="HAMP"/>
    <property type="match status" value="1"/>
</dbReference>
<gene>
    <name evidence="7" type="ORF">dnm_079440</name>
</gene>
<evidence type="ECO:0000256" key="4">
    <source>
        <dbReference type="SAM" id="Phobius"/>
    </source>
</evidence>
<dbReference type="InterPro" id="IPR003660">
    <property type="entry name" value="HAMP_dom"/>
</dbReference>
<dbReference type="Pfam" id="PF00672">
    <property type="entry name" value="HAMP"/>
    <property type="match status" value="1"/>
</dbReference>
<accession>A0A975BVH0</accession>
<evidence type="ECO:0000259" key="5">
    <source>
        <dbReference type="PROSITE" id="PS50111"/>
    </source>
</evidence>